<dbReference type="PROSITE" id="PS51767">
    <property type="entry name" value="PEPTIDASE_A1"/>
    <property type="match status" value="1"/>
</dbReference>
<name>A0A366JG98_9GAMM</name>
<keyword evidence="4" id="KW-1185">Reference proteome</keyword>
<feature type="domain" description="Peptidase A1" evidence="2">
    <location>
        <begin position="31"/>
        <end position="380"/>
    </location>
</feature>
<protein>
    <submittedName>
        <fullName evidence="3">Aspartyl protease</fullName>
    </submittedName>
</protein>
<dbReference type="PANTHER" id="PTHR47966:SF51">
    <property type="entry name" value="BETA-SITE APP-CLEAVING ENZYME, ISOFORM A-RELATED"/>
    <property type="match status" value="1"/>
</dbReference>
<evidence type="ECO:0000256" key="1">
    <source>
        <dbReference type="ARBA" id="ARBA00007447"/>
    </source>
</evidence>
<dbReference type="InterPro" id="IPR001461">
    <property type="entry name" value="Aspartic_peptidase_A1"/>
</dbReference>
<dbReference type="CDD" id="cd05471">
    <property type="entry name" value="pepsin_like"/>
    <property type="match status" value="1"/>
</dbReference>
<keyword evidence="3" id="KW-0645">Protease</keyword>
<dbReference type="Proteomes" id="UP000252792">
    <property type="component" value="Unassembled WGS sequence"/>
</dbReference>
<accession>A0A366JG98</accession>
<dbReference type="AlphaFoldDB" id="A0A366JG98"/>
<evidence type="ECO:0000259" key="2">
    <source>
        <dbReference type="PROSITE" id="PS51767"/>
    </source>
</evidence>
<gene>
    <name evidence="3" type="ORF">DFP80_101292</name>
</gene>
<dbReference type="GO" id="GO:0006508">
    <property type="term" value="P:proteolysis"/>
    <property type="evidence" value="ECO:0007669"/>
    <property type="project" value="UniProtKB-KW"/>
</dbReference>
<evidence type="ECO:0000313" key="3">
    <source>
        <dbReference type="EMBL" id="RBP85797.1"/>
    </source>
</evidence>
<dbReference type="InterPro" id="IPR021109">
    <property type="entry name" value="Peptidase_aspartic_dom_sf"/>
</dbReference>
<comment type="caution">
    <text evidence="3">The sequence shown here is derived from an EMBL/GenBank/DDBJ whole genome shotgun (WGS) entry which is preliminary data.</text>
</comment>
<dbReference type="InterPro" id="IPR034164">
    <property type="entry name" value="Pepsin-like_dom"/>
</dbReference>
<dbReference type="OrthoDB" id="5855722at2"/>
<dbReference type="Pfam" id="PF00026">
    <property type="entry name" value="Asp"/>
    <property type="match status" value="1"/>
</dbReference>
<dbReference type="PANTHER" id="PTHR47966">
    <property type="entry name" value="BETA-SITE APP-CLEAVING ENZYME, ISOFORM A-RELATED"/>
    <property type="match status" value="1"/>
</dbReference>
<dbReference type="InterPro" id="IPR033121">
    <property type="entry name" value="PEPTIDASE_A1"/>
</dbReference>
<keyword evidence="3" id="KW-0378">Hydrolase</keyword>
<reference evidence="3 4" key="1">
    <citation type="submission" date="2018-06" db="EMBL/GenBank/DDBJ databases">
        <title>Genomic Encyclopedia of Type Strains, Phase III (KMG-III): the genomes of soil and plant-associated and newly described type strains.</title>
        <authorList>
            <person name="Whitman W."/>
        </authorList>
    </citation>
    <scope>NUCLEOTIDE SEQUENCE [LARGE SCALE GENOMIC DNA]</scope>
    <source>
        <strain evidence="3 4">CECT 7377</strain>
    </source>
</reference>
<dbReference type="GO" id="GO:0004190">
    <property type="term" value="F:aspartic-type endopeptidase activity"/>
    <property type="evidence" value="ECO:0007669"/>
    <property type="project" value="InterPro"/>
</dbReference>
<dbReference type="RefSeq" id="WP_113915029.1">
    <property type="nucleotide sequence ID" value="NZ_QNSE01000001.1"/>
</dbReference>
<evidence type="ECO:0000313" key="4">
    <source>
        <dbReference type="Proteomes" id="UP000252792"/>
    </source>
</evidence>
<dbReference type="Gene3D" id="2.40.70.10">
    <property type="entry name" value="Acid Proteases"/>
    <property type="match status" value="2"/>
</dbReference>
<dbReference type="SUPFAM" id="SSF50630">
    <property type="entry name" value="Acid proteases"/>
    <property type="match status" value="1"/>
</dbReference>
<organism evidence="3 4">
    <name type="scientific">Marinomonas rhizomae</name>
    <dbReference type="NCBI Taxonomy" id="491948"/>
    <lineage>
        <taxon>Bacteria</taxon>
        <taxon>Pseudomonadati</taxon>
        <taxon>Pseudomonadota</taxon>
        <taxon>Gammaproteobacteria</taxon>
        <taxon>Oceanospirillales</taxon>
        <taxon>Oceanospirillaceae</taxon>
        <taxon>Marinomonas</taxon>
    </lineage>
</organism>
<proteinExistence type="inferred from homology"/>
<dbReference type="EMBL" id="QNSE01000001">
    <property type="protein sequence ID" value="RBP85797.1"/>
    <property type="molecule type" value="Genomic_DNA"/>
</dbReference>
<sequence>MDKSLSVKNEKKGIVISLDRGPYQNNGASPWYAYVGLGTTAQALKFSFDTGSNFIWVTSSLCGSDTCHHYGDTEFVYDKSTSFSWISTKPINVDFGPWGSMQVQTGKDIFTLTPEALEKMENGLVSVSSDVYLAQSYEGSQFRELDWDGGIGIPSTMDLPDFSSVYRSYRGLTPGKEPETTSFHFFQSLVDQGVVNAKDPYVTFLTDNDRKVGQAAFGQLNQDYRESREYLFLPWEPYSIASVAYIWTSPLTSFSVGDEQLIKKGDSSVPTCFFSLDSGSSQFKGDPALMDDAFKLTSLYGKDVTIELGETDKNETGKLVIPSSIYDVFIEEGEGKGKTISQFAPLDGMNNLVLVGSVLMDYLYTVYEYKIVSDGSQRFITPVGMWIFNKLDGVKVITTEQDSVARIFHS</sequence>
<comment type="similarity">
    <text evidence="1">Belongs to the peptidase A1 family.</text>
</comment>
<dbReference type="PRINTS" id="PR00792">
    <property type="entry name" value="PEPSIN"/>
</dbReference>